<keyword evidence="2" id="KW-1185">Reference proteome</keyword>
<evidence type="ECO:0000313" key="1">
    <source>
        <dbReference type="EMBL" id="MBB4960451.1"/>
    </source>
</evidence>
<reference evidence="1 2" key="1">
    <citation type="submission" date="2020-08" db="EMBL/GenBank/DDBJ databases">
        <title>Sequencing the genomes of 1000 actinobacteria strains.</title>
        <authorList>
            <person name="Klenk H.-P."/>
        </authorList>
    </citation>
    <scope>NUCLEOTIDE SEQUENCE [LARGE SCALE GENOMIC DNA]</scope>
    <source>
        <strain evidence="1 2">DSM 45886</strain>
    </source>
</reference>
<dbReference type="SUPFAM" id="SSF140453">
    <property type="entry name" value="EsxAB dimer-like"/>
    <property type="match status" value="1"/>
</dbReference>
<evidence type="ECO:0000313" key="2">
    <source>
        <dbReference type="Proteomes" id="UP000578819"/>
    </source>
</evidence>
<dbReference type="InterPro" id="IPR036689">
    <property type="entry name" value="ESAT-6-like_sf"/>
</dbReference>
<protein>
    <submittedName>
        <fullName evidence="1">WXG100 family type VII secretion target</fullName>
    </submittedName>
</protein>
<gene>
    <name evidence="1" type="ORF">FHR38_004184</name>
</gene>
<dbReference type="Gene3D" id="1.10.287.1060">
    <property type="entry name" value="ESAT-6-like"/>
    <property type="match status" value="1"/>
</dbReference>
<dbReference type="RefSeq" id="WP_184536227.1">
    <property type="nucleotide sequence ID" value="NZ_JACHJW010000001.1"/>
</dbReference>
<dbReference type="Proteomes" id="UP000578819">
    <property type="component" value="Unassembled WGS sequence"/>
</dbReference>
<organism evidence="1 2">
    <name type="scientific">Micromonospora polyrhachis</name>
    <dbReference type="NCBI Taxonomy" id="1282883"/>
    <lineage>
        <taxon>Bacteria</taxon>
        <taxon>Bacillati</taxon>
        <taxon>Actinomycetota</taxon>
        <taxon>Actinomycetes</taxon>
        <taxon>Micromonosporales</taxon>
        <taxon>Micromonosporaceae</taxon>
        <taxon>Micromonospora</taxon>
    </lineage>
</organism>
<proteinExistence type="predicted"/>
<dbReference type="Pfam" id="PF06013">
    <property type="entry name" value="WXG100"/>
    <property type="match status" value="1"/>
</dbReference>
<dbReference type="AlphaFoldDB" id="A0A7W7WQP0"/>
<dbReference type="InterPro" id="IPR010310">
    <property type="entry name" value="T7SS_ESAT-6-like"/>
</dbReference>
<dbReference type="EMBL" id="JACHJW010000001">
    <property type="protein sequence ID" value="MBB4960451.1"/>
    <property type="molecule type" value="Genomic_DNA"/>
</dbReference>
<comment type="caution">
    <text evidence="1">The sequence shown here is derived from an EMBL/GenBank/DDBJ whole genome shotgun (WGS) entry which is preliminary data.</text>
</comment>
<name>A0A7W7WQP0_9ACTN</name>
<accession>A0A7W7WQP0</accession>
<sequence>MSQPMIVPIADIARAGATFQAQLEEMQSRLRVLESFMDERSQTWDGASKAAYTGLRQQWQTGAQQLNQIGVNFAGAIGAASRSFRQAEERNLEAISRTGSRNNLA</sequence>